<evidence type="ECO:0000256" key="1">
    <source>
        <dbReference type="ARBA" id="ARBA00007665"/>
    </source>
</evidence>
<organism evidence="3 4">
    <name type="scientific">Caminibacter mediatlanticus TB-2</name>
    <dbReference type="NCBI Taxonomy" id="391592"/>
    <lineage>
        <taxon>Bacteria</taxon>
        <taxon>Pseudomonadati</taxon>
        <taxon>Campylobacterota</taxon>
        <taxon>Epsilonproteobacteria</taxon>
        <taxon>Nautiliales</taxon>
        <taxon>Nautiliaceae</taxon>
        <taxon>Caminibacter</taxon>
    </lineage>
</organism>
<dbReference type="PANTHER" id="PTHR16301">
    <property type="entry name" value="IMPACT-RELATED"/>
    <property type="match status" value="1"/>
</dbReference>
<comment type="similarity">
    <text evidence="1">Belongs to the IMPACT family.</text>
</comment>
<dbReference type="Pfam" id="PF01205">
    <property type="entry name" value="Impact_N"/>
    <property type="match status" value="1"/>
</dbReference>
<evidence type="ECO:0000313" key="3">
    <source>
        <dbReference type="EMBL" id="EDM24068.1"/>
    </source>
</evidence>
<dbReference type="InterPro" id="IPR023582">
    <property type="entry name" value="Impact"/>
</dbReference>
<dbReference type="RefSeq" id="WP_007474063.1">
    <property type="nucleotide sequence ID" value="NZ_ABCJ01000002.1"/>
</dbReference>
<dbReference type="GO" id="GO:0006446">
    <property type="term" value="P:regulation of translational initiation"/>
    <property type="evidence" value="ECO:0007669"/>
    <property type="project" value="TreeGrafter"/>
</dbReference>
<proteinExistence type="inferred from homology"/>
<dbReference type="Proteomes" id="UP000003288">
    <property type="component" value="Unassembled WGS sequence"/>
</dbReference>
<comment type="caution">
    <text evidence="3">The sequence shown here is derived from an EMBL/GenBank/DDBJ whole genome shotgun (WGS) entry which is preliminary data.</text>
</comment>
<dbReference type="SUPFAM" id="SSF54211">
    <property type="entry name" value="Ribosomal protein S5 domain 2-like"/>
    <property type="match status" value="1"/>
</dbReference>
<protein>
    <recommendedName>
        <fullName evidence="2">Impact N-terminal domain-containing protein</fullName>
    </recommendedName>
</protein>
<dbReference type="InterPro" id="IPR036956">
    <property type="entry name" value="Impact_N_sf"/>
</dbReference>
<accession>A0AAI9AI31</accession>
<evidence type="ECO:0000313" key="4">
    <source>
        <dbReference type="Proteomes" id="UP000003288"/>
    </source>
</evidence>
<dbReference type="GO" id="GO:0005737">
    <property type="term" value="C:cytoplasm"/>
    <property type="evidence" value="ECO:0007669"/>
    <property type="project" value="TreeGrafter"/>
</dbReference>
<dbReference type="EMBL" id="ABCJ01000002">
    <property type="protein sequence ID" value="EDM24068.1"/>
    <property type="molecule type" value="Genomic_DNA"/>
</dbReference>
<dbReference type="AlphaFoldDB" id="A0AAI9AI31"/>
<dbReference type="InterPro" id="IPR001498">
    <property type="entry name" value="Impact_N"/>
</dbReference>
<feature type="domain" description="Impact N-terminal" evidence="2">
    <location>
        <begin position="15"/>
        <end position="118"/>
    </location>
</feature>
<dbReference type="InterPro" id="IPR020568">
    <property type="entry name" value="Ribosomal_Su5_D2-typ_SF"/>
</dbReference>
<reference evidence="3 4" key="1">
    <citation type="journal article" date="2011" name="Stand. Genomic Sci.">
        <title>Draft genome sequence of Caminibacter mediatlanticus strain TB-2, an epsilonproteobacterium isolated from a deep-sea hydrothermal vent.</title>
        <authorList>
            <person name="Giovannelli D."/>
            <person name="Ferriera S."/>
            <person name="Johnson J."/>
            <person name="Kravitz S."/>
            <person name="Perez-Rodriguez I."/>
            <person name="Ricci J."/>
            <person name="O'Brien C."/>
            <person name="Voordeckers J.W."/>
            <person name="Bini E."/>
            <person name="Vetriani C."/>
        </authorList>
    </citation>
    <scope>NUCLEOTIDE SEQUENCE [LARGE SCALE GENOMIC DNA]</scope>
    <source>
        <strain evidence="3 4">TB-2</strain>
    </source>
</reference>
<gene>
    <name evidence="3" type="ORF">CMTB2_07431</name>
</gene>
<sequence>MKTIDKIYAASLEVKKSKFHSFLIPFSSFEETLNDLKKRHPKANHFVTAFRYLNKENQIVEGSSDDGEPRGSSGRPTLKVLQGHNLINVGIITIRYFGGILLGVGGLVRAYSDVANLVISKADLIDYSPVFEYSFEVDYNKTREVEYFIKKNKIFVVDRKFSGEGIEYILRDSIEKINLIKEIL</sequence>
<dbReference type="PANTHER" id="PTHR16301:SF20">
    <property type="entry name" value="IMPACT FAMILY MEMBER YIGZ"/>
    <property type="match status" value="1"/>
</dbReference>
<evidence type="ECO:0000259" key="2">
    <source>
        <dbReference type="Pfam" id="PF01205"/>
    </source>
</evidence>
<name>A0AAI9AI31_9BACT</name>
<dbReference type="Gene3D" id="3.30.230.30">
    <property type="entry name" value="Impact, N-terminal domain"/>
    <property type="match status" value="1"/>
</dbReference>